<proteinExistence type="predicted"/>
<reference evidence="1" key="1">
    <citation type="submission" date="2021-01" db="EMBL/GenBank/DDBJ databases">
        <authorList>
            <person name="Corre E."/>
            <person name="Pelletier E."/>
            <person name="Niang G."/>
            <person name="Scheremetjew M."/>
            <person name="Finn R."/>
            <person name="Kale V."/>
            <person name="Holt S."/>
            <person name="Cochrane G."/>
            <person name="Meng A."/>
            <person name="Brown T."/>
            <person name="Cohen L."/>
        </authorList>
    </citation>
    <scope>NUCLEOTIDE SEQUENCE</scope>
    <source>
        <strain evidence="1">E4-10</strain>
    </source>
</reference>
<name>A0A7S0JRT9_CAFRO</name>
<dbReference type="AlphaFoldDB" id="A0A7S0JRT9"/>
<sequence>MLECRERLAHGFDGPLSFGRFLADCGCTGFLADHLAHAQPLGRGERIGAAVRDHDPSAALAAQSDHLLRSGIAPHGPIPHPGCVGLAARQASLAWDDAVAGKALLKATVKAAKAAAAGSKKAAPAEAKP</sequence>
<evidence type="ECO:0000313" key="1">
    <source>
        <dbReference type="EMBL" id="CAD8559900.1"/>
    </source>
</evidence>
<organism evidence="1">
    <name type="scientific">Cafeteria roenbergensis</name>
    <name type="common">Marine flagellate</name>
    <dbReference type="NCBI Taxonomy" id="33653"/>
    <lineage>
        <taxon>Eukaryota</taxon>
        <taxon>Sar</taxon>
        <taxon>Stramenopiles</taxon>
        <taxon>Bigyra</taxon>
        <taxon>Opalozoa</taxon>
        <taxon>Bicosoecida</taxon>
        <taxon>Cafeteriaceae</taxon>
        <taxon>Cafeteria</taxon>
    </lineage>
</organism>
<gene>
    <name evidence="1" type="ORF">CROE0942_LOCUS4236</name>
</gene>
<dbReference type="EMBL" id="HBET01006319">
    <property type="protein sequence ID" value="CAD8559900.1"/>
    <property type="molecule type" value="Transcribed_RNA"/>
</dbReference>
<protein>
    <submittedName>
        <fullName evidence="1">Uncharacterized protein</fullName>
    </submittedName>
</protein>
<accession>A0A7S0JRT9</accession>